<accession>A0A0G2DXP9</accession>
<dbReference type="GO" id="GO:0034399">
    <property type="term" value="C:nuclear periphery"/>
    <property type="evidence" value="ECO:0007669"/>
    <property type="project" value="EnsemblFungi"/>
</dbReference>
<reference evidence="7 8" key="1">
    <citation type="submission" date="2015-05" db="EMBL/GenBank/DDBJ databases">
        <title>Distinctive expansion of gene families associated with plant cell wall degradation and secondary metabolism in the genomes of grapevine trunk pathogens.</title>
        <authorList>
            <person name="Lawrence D.P."/>
            <person name="Travadon R."/>
            <person name="Rolshausen P.E."/>
            <person name="Baumgartner K."/>
        </authorList>
    </citation>
    <scope>NUCLEOTIDE SEQUENCE [LARGE SCALE GENOMIC DNA]</scope>
    <source>
        <strain evidence="7">UCRPC4</strain>
    </source>
</reference>
<evidence type="ECO:0000256" key="1">
    <source>
        <dbReference type="ARBA" id="ARBA00004496"/>
    </source>
</evidence>
<keyword evidence="2" id="KW-0813">Transport</keyword>
<evidence type="ECO:0000256" key="6">
    <source>
        <dbReference type="SAM" id="MobiDB-lite"/>
    </source>
</evidence>
<dbReference type="PANTHER" id="PTHR10527">
    <property type="entry name" value="IMPORTIN BETA"/>
    <property type="match status" value="1"/>
</dbReference>
<evidence type="ECO:0000256" key="4">
    <source>
        <dbReference type="ARBA" id="ARBA00022737"/>
    </source>
</evidence>
<protein>
    <submittedName>
        <fullName evidence="7">Putative importin beta-2</fullName>
    </submittedName>
</protein>
<sequence length="899" mass="100310">MIDLSRKQQKKCLPKPVQHPTINLKNYIKKNYRSIPKPTLEYIKSSTLSTLQDPSGQIRGFAGTVITELILQGGLLQWPQLLQDLLSLLSNTNGNVSPEAQEGAMAALAKICEDNRRMLDKEIHGQRPLDVIIPQVLEYTGNPNPKIRVYALKTLKIFIAPKPRALIASLETYLNRLFQLANDQVTEVRRIICQSFVQLVDTMPELLRPHISGLVDYILYQQQNQDDPDLALDAAEFWLSIGEQEELRGDMGPYLGKVIPILLKGMIYGEEDVDRLGGQEDNADQEDKAEDLRPTFAKSKASRNAAKAGGLNENGSQGAANGAGGMDNNDLSEGEIEESDDDEGLGDPEDQWSLRKCSAAALDVFANVFHQPVFEVILPYLKENLGHQLWPKREAAVLALGAIADGCMEVVSPHLPELIPFLISCLNDQEPIVRQITCWCLGRYSEWASHLQDPAERVRYFEPMMEGLLHRMLDNNKKVQEAAASAFASLEEKSGNNLVPYTEPILRQFVQCFGRYKDNNMYILYDCVQTLAETVGGEMAKPHLVELLMPVLIGRWNQVSDQSREIFPLLECLGYVALAYGDFFSPFAQPIFDRCVKMIYENLQAFIAVANGQAIDEPDKDFLVTSLDLISTIVQAIEPSKSAHLAVSSRPPLFEMLAFCMEDRNNDVRQSSYALLGDCAINLYPQIQPWLSKIMPVLIRQVDLNIIRDEDSESGLNVLNNVCWSCGELGAKAGEAMSPYVEALYQGFVSILNNEEVPDSVNENAAMAIGRLGIGCAKELAPHLSQFAEPFLKSMVKIDHTQEKASAFLGFNMIIAQNPQAMDTALADYFTAVAMWPKRELSTEEYSDLKSSFDTVLQGYKQMIPDFAGFLAQISPNVSRITIYGHVINIQETTTIHEF</sequence>
<dbReference type="Pfam" id="PF13513">
    <property type="entry name" value="HEAT_EZ"/>
    <property type="match status" value="1"/>
</dbReference>
<comment type="caution">
    <text evidence="7">The sequence shown here is derived from an EMBL/GenBank/DDBJ whole genome shotgun (WGS) entry which is preliminary data.</text>
</comment>
<evidence type="ECO:0000256" key="5">
    <source>
        <dbReference type="ARBA" id="ARBA00022927"/>
    </source>
</evidence>
<evidence type="ECO:0000313" key="8">
    <source>
        <dbReference type="Proteomes" id="UP000053317"/>
    </source>
</evidence>
<reference evidence="7 8" key="2">
    <citation type="submission" date="2015-05" db="EMBL/GenBank/DDBJ databases">
        <authorList>
            <person name="Morales-Cruz A."/>
            <person name="Amrine K.C."/>
            <person name="Cantu D."/>
        </authorList>
    </citation>
    <scope>NUCLEOTIDE SEQUENCE [LARGE SCALE GENOMIC DNA]</scope>
    <source>
        <strain evidence="7">UCRPC4</strain>
    </source>
</reference>
<evidence type="ECO:0000313" key="7">
    <source>
        <dbReference type="EMBL" id="KKY14896.1"/>
    </source>
</evidence>
<organism evidence="7 8">
    <name type="scientific">Phaeomoniella chlamydospora</name>
    <name type="common">Phaeoacremonium chlamydosporum</name>
    <dbReference type="NCBI Taxonomy" id="158046"/>
    <lineage>
        <taxon>Eukaryota</taxon>
        <taxon>Fungi</taxon>
        <taxon>Dikarya</taxon>
        <taxon>Ascomycota</taxon>
        <taxon>Pezizomycotina</taxon>
        <taxon>Eurotiomycetes</taxon>
        <taxon>Chaetothyriomycetidae</taxon>
        <taxon>Phaeomoniellales</taxon>
        <taxon>Phaeomoniellaceae</taxon>
        <taxon>Phaeomoniella</taxon>
    </lineage>
</organism>
<dbReference type="EMBL" id="LCWF01000204">
    <property type="protein sequence ID" value="KKY14896.1"/>
    <property type="molecule type" value="Genomic_DNA"/>
</dbReference>
<dbReference type="InterPro" id="IPR011989">
    <property type="entry name" value="ARM-like"/>
</dbReference>
<name>A0A0G2DXP9_PHACM</name>
<dbReference type="InterPro" id="IPR016024">
    <property type="entry name" value="ARM-type_fold"/>
</dbReference>
<feature type="region of interest" description="Disordered" evidence="6">
    <location>
        <begin position="276"/>
        <end position="350"/>
    </location>
</feature>
<dbReference type="Proteomes" id="UP000053317">
    <property type="component" value="Unassembled WGS sequence"/>
</dbReference>
<dbReference type="AlphaFoldDB" id="A0A0G2DXP9"/>
<dbReference type="Gene3D" id="1.25.10.10">
    <property type="entry name" value="Leucine-rich Repeat Variant"/>
    <property type="match status" value="2"/>
</dbReference>
<dbReference type="OrthoDB" id="951172at2759"/>
<keyword evidence="3" id="KW-0963">Cytoplasm</keyword>
<keyword evidence="8" id="KW-1185">Reference proteome</keyword>
<evidence type="ECO:0000256" key="2">
    <source>
        <dbReference type="ARBA" id="ARBA00022448"/>
    </source>
</evidence>
<dbReference type="GO" id="GO:0005737">
    <property type="term" value="C:cytoplasm"/>
    <property type="evidence" value="ECO:0007669"/>
    <property type="project" value="UniProtKB-SubCell"/>
</dbReference>
<gene>
    <name evidence="7" type="ORF">UCRPC4_g06619</name>
</gene>
<evidence type="ECO:0000256" key="3">
    <source>
        <dbReference type="ARBA" id="ARBA00022490"/>
    </source>
</evidence>
<dbReference type="GO" id="GO:0006606">
    <property type="term" value="P:protein import into nucleus"/>
    <property type="evidence" value="ECO:0007669"/>
    <property type="project" value="InterPro"/>
</dbReference>
<keyword evidence="4" id="KW-0677">Repeat</keyword>
<dbReference type="InterPro" id="IPR040122">
    <property type="entry name" value="Importin_beta"/>
</dbReference>
<feature type="compositionally biased region" description="Low complexity" evidence="6">
    <location>
        <begin position="297"/>
        <end position="329"/>
    </location>
</feature>
<proteinExistence type="predicted"/>
<feature type="compositionally biased region" description="Acidic residues" evidence="6">
    <location>
        <begin position="330"/>
        <end position="350"/>
    </location>
</feature>
<dbReference type="FunFam" id="1.25.10.10:FF:000219">
    <property type="entry name" value="Importin subunit beta-2"/>
    <property type="match status" value="1"/>
</dbReference>
<dbReference type="SUPFAM" id="SSF48371">
    <property type="entry name" value="ARM repeat"/>
    <property type="match status" value="1"/>
</dbReference>
<comment type="subcellular location">
    <subcellularLocation>
        <location evidence="1">Cytoplasm</location>
    </subcellularLocation>
</comment>
<keyword evidence="5" id="KW-0653">Protein transport</keyword>